<evidence type="ECO:0000259" key="6">
    <source>
        <dbReference type="PROSITE" id="PS51077"/>
    </source>
</evidence>
<keyword evidence="2" id="KW-0238">DNA-binding</keyword>
<comment type="function">
    <text evidence="4">May be an activator protein for the gylABX operon.</text>
</comment>
<keyword evidence="1" id="KW-0805">Transcription regulation</keyword>
<evidence type="ECO:0000256" key="3">
    <source>
        <dbReference type="ARBA" id="ARBA00023163"/>
    </source>
</evidence>
<dbReference type="STRING" id="937334.SAMN05444406_1355"/>
<evidence type="ECO:0000256" key="1">
    <source>
        <dbReference type="ARBA" id="ARBA00023015"/>
    </source>
</evidence>
<keyword evidence="9" id="KW-1185">Reference proteome</keyword>
<feature type="domain" description="HTH iclR-type" evidence="6">
    <location>
        <begin position="5"/>
        <end position="67"/>
    </location>
</feature>
<dbReference type="SUPFAM" id="SSF46785">
    <property type="entry name" value="Winged helix' DNA-binding domain"/>
    <property type="match status" value="1"/>
</dbReference>
<keyword evidence="3" id="KW-0804">Transcription</keyword>
<dbReference type="PROSITE" id="PS51077">
    <property type="entry name" value="HTH_ICLR"/>
    <property type="match status" value="1"/>
</dbReference>
<dbReference type="Proteomes" id="UP000198577">
    <property type="component" value="Unassembled WGS sequence"/>
</dbReference>
<dbReference type="GO" id="GO:0003677">
    <property type="term" value="F:DNA binding"/>
    <property type="evidence" value="ECO:0007669"/>
    <property type="project" value="UniProtKB-KW"/>
</dbReference>
<dbReference type="RefSeq" id="WP_035146114.1">
    <property type="nucleotide sequence ID" value="NZ_FOXR01000035.1"/>
</dbReference>
<evidence type="ECO:0000256" key="5">
    <source>
        <dbReference type="ARBA" id="ARBA00070406"/>
    </source>
</evidence>
<dbReference type="OrthoDB" id="9791752at2"/>
<evidence type="ECO:0000313" key="9">
    <source>
        <dbReference type="Proteomes" id="UP000198577"/>
    </source>
</evidence>
<dbReference type="PROSITE" id="PS51078">
    <property type="entry name" value="ICLR_ED"/>
    <property type="match status" value="1"/>
</dbReference>
<dbReference type="PANTHER" id="PTHR30136">
    <property type="entry name" value="HELIX-TURN-HELIX TRANSCRIPTIONAL REGULATOR, ICLR FAMILY"/>
    <property type="match status" value="1"/>
</dbReference>
<dbReference type="Gene3D" id="1.10.10.10">
    <property type="entry name" value="Winged helix-like DNA-binding domain superfamily/Winged helix DNA-binding domain"/>
    <property type="match status" value="1"/>
</dbReference>
<dbReference type="InterPro" id="IPR036390">
    <property type="entry name" value="WH_DNA-bd_sf"/>
</dbReference>
<evidence type="ECO:0000256" key="4">
    <source>
        <dbReference type="ARBA" id="ARBA00058938"/>
    </source>
</evidence>
<proteinExistence type="predicted"/>
<dbReference type="InterPro" id="IPR029016">
    <property type="entry name" value="GAF-like_dom_sf"/>
</dbReference>
<gene>
    <name evidence="8" type="ORF">SAMN05444406_1355</name>
</gene>
<accession>A0A1I5Y2V7</accession>
<dbReference type="InterPro" id="IPR050707">
    <property type="entry name" value="HTH_MetabolicPath_Reg"/>
</dbReference>
<evidence type="ECO:0000259" key="7">
    <source>
        <dbReference type="PROSITE" id="PS51078"/>
    </source>
</evidence>
<dbReference type="Gene3D" id="3.30.450.40">
    <property type="match status" value="1"/>
</dbReference>
<dbReference type="EMBL" id="FOXR01000035">
    <property type="protein sequence ID" value="SFQ38486.1"/>
    <property type="molecule type" value="Genomic_DNA"/>
</dbReference>
<name>A0A1I5Y2V7_9FIRM</name>
<sequence>MKDTVQSIDRAFDILEVLATEKDGLGVTEIARRIGLHKSTVYRLLASMASRGYIEKNETTGNYRLGLKLVELCSLYLNSLELKTEAQPYLRRLAALTAQPVHLAILDHDEAVYIDKIESFNTIRMYSAIGKRVPLYCTAVGKVLLMNKEDSEIRKLFQNKQLTPRTANTITDIEKLISEIDAVRKRGWAVDNEEHEEGIRCIAAPVYDYRNEIIAAVSTSGLKTIISPERDEEIAKYVVETAREISKRMGYSPRR</sequence>
<dbReference type="InterPro" id="IPR036388">
    <property type="entry name" value="WH-like_DNA-bd_sf"/>
</dbReference>
<dbReference type="InterPro" id="IPR014757">
    <property type="entry name" value="Tscrpt_reg_IclR_C"/>
</dbReference>
<dbReference type="GO" id="GO:0045892">
    <property type="term" value="P:negative regulation of DNA-templated transcription"/>
    <property type="evidence" value="ECO:0007669"/>
    <property type="project" value="TreeGrafter"/>
</dbReference>
<dbReference type="InterPro" id="IPR005471">
    <property type="entry name" value="Tscrpt_reg_IclR_N"/>
</dbReference>
<protein>
    <recommendedName>
        <fullName evidence="5">Glycerol operon regulatory protein</fullName>
    </recommendedName>
</protein>
<evidence type="ECO:0000256" key="2">
    <source>
        <dbReference type="ARBA" id="ARBA00023125"/>
    </source>
</evidence>
<reference evidence="8 9" key="1">
    <citation type="submission" date="2016-10" db="EMBL/GenBank/DDBJ databases">
        <authorList>
            <person name="de Groot N.N."/>
        </authorList>
    </citation>
    <scope>NUCLEOTIDE SEQUENCE [LARGE SCALE GENOMIC DNA]</scope>
    <source>
        <strain evidence="8 9">DSM 20678</strain>
    </source>
</reference>
<dbReference type="SUPFAM" id="SSF55781">
    <property type="entry name" value="GAF domain-like"/>
    <property type="match status" value="1"/>
</dbReference>
<evidence type="ECO:0000313" key="8">
    <source>
        <dbReference type="EMBL" id="SFQ38486.1"/>
    </source>
</evidence>
<dbReference type="GO" id="GO:0003700">
    <property type="term" value="F:DNA-binding transcription factor activity"/>
    <property type="evidence" value="ECO:0007669"/>
    <property type="project" value="TreeGrafter"/>
</dbReference>
<dbReference type="Pfam" id="PF09339">
    <property type="entry name" value="HTH_IclR"/>
    <property type="match status" value="1"/>
</dbReference>
<feature type="domain" description="IclR-ED" evidence="7">
    <location>
        <begin position="68"/>
        <end position="251"/>
    </location>
</feature>
<organism evidence="8 9">
    <name type="scientific">Caldicoprobacter faecalis</name>
    <dbReference type="NCBI Taxonomy" id="937334"/>
    <lineage>
        <taxon>Bacteria</taxon>
        <taxon>Bacillati</taxon>
        <taxon>Bacillota</taxon>
        <taxon>Clostridia</taxon>
        <taxon>Caldicoprobacterales</taxon>
        <taxon>Caldicoprobacteraceae</taxon>
        <taxon>Caldicoprobacter</taxon>
    </lineage>
</organism>
<dbReference type="SMART" id="SM00346">
    <property type="entry name" value="HTH_ICLR"/>
    <property type="match status" value="1"/>
</dbReference>
<dbReference type="FunFam" id="1.10.10.10:FF:000056">
    <property type="entry name" value="IclR family transcriptional regulator"/>
    <property type="match status" value="1"/>
</dbReference>
<dbReference type="AlphaFoldDB" id="A0A1I5Y2V7"/>
<dbReference type="PANTHER" id="PTHR30136:SF35">
    <property type="entry name" value="HTH-TYPE TRANSCRIPTIONAL REGULATOR RV1719"/>
    <property type="match status" value="1"/>
</dbReference>
<dbReference type="Pfam" id="PF01614">
    <property type="entry name" value="IclR_C"/>
    <property type="match status" value="1"/>
</dbReference>